<dbReference type="GO" id="GO:0051726">
    <property type="term" value="P:regulation of cell cycle"/>
    <property type="evidence" value="ECO:0007669"/>
    <property type="project" value="TreeGrafter"/>
</dbReference>
<keyword evidence="1 9" id="KW-0723">Serine/threonine-protein kinase</keyword>
<dbReference type="Gene3D" id="1.10.510.10">
    <property type="entry name" value="Transferase(Phosphotransferase) domain 1"/>
    <property type="match status" value="1"/>
</dbReference>
<feature type="binding site" evidence="8">
    <location>
        <position position="93"/>
    </location>
    <ligand>
        <name>ATP</name>
        <dbReference type="ChEBI" id="CHEBI:30616"/>
    </ligand>
</feature>
<keyword evidence="5 8" id="KW-0067">ATP-binding</keyword>
<dbReference type="PROSITE" id="PS00108">
    <property type="entry name" value="PROTEIN_KINASE_ST"/>
    <property type="match status" value="1"/>
</dbReference>
<dbReference type="InterPro" id="IPR045216">
    <property type="entry name" value="CK2_alpha"/>
</dbReference>
<evidence type="ECO:0000256" key="4">
    <source>
        <dbReference type="ARBA" id="ARBA00022777"/>
    </source>
</evidence>
<keyword evidence="4 10" id="KW-0418">Kinase</keyword>
<dbReference type="InterPro" id="IPR017441">
    <property type="entry name" value="Protein_kinase_ATP_BS"/>
</dbReference>
<dbReference type="PANTHER" id="PTHR24054:SF0">
    <property type="entry name" value="CASEIN KINASE II SUBUNIT ALPHA"/>
    <property type="match status" value="1"/>
</dbReference>
<name>A0A2S5B5S4_9BASI</name>
<keyword evidence="10" id="KW-0539">Nucleus</keyword>
<dbReference type="EMBL" id="PJQD01000058">
    <property type="protein sequence ID" value="POY72134.1"/>
    <property type="molecule type" value="Genomic_DNA"/>
</dbReference>
<evidence type="ECO:0000313" key="14">
    <source>
        <dbReference type="Proteomes" id="UP000237144"/>
    </source>
</evidence>
<comment type="similarity">
    <text evidence="10">Belongs to the protein kinase superfamily. Ser/Thr protein kinase family. CK2 subfamily.</text>
</comment>
<dbReference type="FunFam" id="3.30.200.20:FF:000088">
    <property type="entry name" value="Casein kinase II subunit alpha"/>
    <property type="match status" value="1"/>
</dbReference>
<dbReference type="STRING" id="741276.A0A2S5B5S4"/>
<dbReference type="FunFam" id="1.10.510.10:FF:000059">
    <property type="entry name" value="Casein kinase II subunit alpha"/>
    <property type="match status" value="1"/>
</dbReference>
<dbReference type="InterPro" id="IPR000719">
    <property type="entry name" value="Prot_kinase_dom"/>
</dbReference>
<dbReference type="EC" id="2.7.11.1" evidence="10"/>
<evidence type="ECO:0000256" key="5">
    <source>
        <dbReference type="ARBA" id="ARBA00022840"/>
    </source>
</evidence>
<dbReference type="CDD" id="cd14132">
    <property type="entry name" value="STKc_CK2_alpha"/>
    <property type="match status" value="1"/>
</dbReference>
<comment type="subunit">
    <text evidence="10">Heterotetramer.</text>
</comment>
<dbReference type="GO" id="GO:0006974">
    <property type="term" value="P:DNA damage response"/>
    <property type="evidence" value="ECO:0007669"/>
    <property type="project" value="TreeGrafter"/>
</dbReference>
<dbReference type="GO" id="GO:0006359">
    <property type="term" value="P:regulation of transcription by RNA polymerase III"/>
    <property type="evidence" value="ECO:0007669"/>
    <property type="project" value="TreeGrafter"/>
</dbReference>
<evidence type="ECO:0000256" key="7">
    <source>
        <dbReference type="ARBA" id="ARBA00048679"/>
    </source>
</evidence>
<evidence type="ECO:0000313" key="13">
    <source>
        <dbReference type="EMBL" id="POY72134.1"/>
    </source>
</evidence>
<dbReference type="SUPFAM" id="SSF56112">
    <property type="entry name" value="Protein kinase-like (PK-like)"/>
    <property type="match status" value="1"/>
</dbReference>
<dbReference type="OrthoDB" id="10254671at2759"/>
<dbReference type="GO" id="GO:0005634">
    <property type="term" value="C:nucleus"/>
    <property type="evidence" value="ECO:0007669"/>
    <property type="project" value="UniProtKB-SubCell"/>
</dbReference>
<accession>A0A2S5B5S4</accession>
<dbReference type="Gene3D" id="3.30.200.20">
    <property type="entry name" value="Phosphorylase Kinase, domain 1"/>
    <property type="match status" value="1"/>
</dbReference>
<comment type="caution">
    <text evidence="13">The sequence shown here is derived from an EMBL/GenBank/DDBJ whole genome shotgun (WGS) entry which is preliminary data.</text>
</comment>
<dbReference type="AlphaFoldDB" id="A0A2S5B5S4"/>
<evidence type="ECO:0000256" key="10">
    <source>
        <dbReference type="RuleBase" id="RU369118"/>
    </source>
</evidence>
<comment type="catalytic activity">
    <reaction evidence="7 10">
        <text>L-seryl-[protein] + ATP = O-phospho-L-seryl-[protein] + ADP + H(+)</text>
        <dbReference type="Rhea" id="RHEA:17989"/>
        <dbReference type="Rhea" id="RHEA-COMP:9863"/>
        <dbReference type="Rhea" id="RHEA-COMP:11604"/>
        <dbReference type="ChEBI" id="CHEBI:15378"/>
        <dbReference type="ChEBI" id="CHEBI:29999"/>
        <dbReference type="ChEBI" id="CHEBI:30616"/>
        <dbReference type="ChEBI" id="CHEBI:83421"/>
        <dbReference type="ChEBI" id="CHEBI:456216"/>
        <dbReference type="EC" id="2.7.11.1"/>
    </reaction>
</comment>
<evidence type="ECO:0000256" key="1">
    <source>
        <dbReference type="ARBA" id="ARBA00022527"/>
    </source>
</evidence>
<dbReference type="GO" id="GO:0004674">
    <property type="term" value="F:protein serine/threonine kinase activity"/>
    <property type="evidence" value="ECO:0007669"/>
    <property type="project" value="UniProtKB-UniRule"/>
</dbReference>
<comment type="function">
    <text evidence="10">Catalytic subunit of a constitutively active serine/threonine-protein kinase complex that phosphorylates a large number of substrates containing acidic residues C-terminal to the phosphorylated serine or threonine.</text>
</comment>
<dbReference type="InterPro" id="IPR008271">
    <property type="entry name" value="Ser/Thr_kinase_AS"/>
</dbReference>
<comment type="catalytic activity">
    <reaction evidence="6 10">
        <text>L-threonyl-[protein] + ATP = O-phospho-L-threonyl-[protein] + ADP + H(+)</text>
        <dbReference type="Rhea" id="RHEA:46608"/>
        <dbReference type="Rhea" id="RHEA-COMP:11060"/>
        <dbReference type="Rhea" id="RHEA-COMP:11605"/>
        <dbReference type="ChEBI" id="CHEBI:15378"/>
        <dbReference type="ChEBI" id="CHEBI:30013"/>
        <dbReference type="ChEBI" id="CHEBI:30616"/>
        <dbReference type="ChEBI" id="CHEBI:61977"/>
        <dbReference type="ChEBI" id="CHEBI:456216"/>
        <dbReference type="EC" id="2.7.11.1"/>
    </reaction>
</comment>
<dbReference type="PANTHER" id="PTHR24054">
    <property type="entry name" value="CASEIN KINASE II SUBUNIT ALPHA"/>
    <property type="match status" value="1"/>
</dbReference>
<feature type="compositionally biased region" description="Polar residues" evidence="11">
    <location>
        <begin position="377"/>
        <end position="391"/>
    </location>
</feature>
<evidence type="ECO:0000256" key="2">
    <source>
        <dbReference type="ARBA" id="ARBA00022679"/>
    </source>
</evidence>
<evidence type="ECO:0000256" key="6">
    <source>
        <dbReference type="ARBA" id="ARBA00047899"/>
    </source>
</evidence>
<gene>
    <name evidence="13" type="ORF">BMF94_4866</name>
</gene>
<dbReference type="GO" id="GO:0005956">
    <property type="term" value="C:protein kinase CK2 complex"/>
    <property type="evidence" value="ECO:0007669"/>
    <property type="project" value="TreeGrafter"/>
</dbReference>
<keyword evidence="2 10" id="KW-0808">Transferase</keyword>
<dbReference type="PROSITE" id="PS00107">
    <property type="entry name" value="PROTEIN_KINASE_ATP"/>
    <property type="match status" value="1"/>
</dbReference>
<protein>
    <recommendedName>
        <fullName evidence="10">Casein kinase II subunit alpha</fullName>
        <shortName evidence="10">CK II alpha</shortName>
        <ecNumber evidence="10">2.7.11.1</ecNumber>
    </recommendedName>
</protein>
<dbReference type="GO" id="GO:0106310">
    <property type="term" value="F:protein serine kinase activity"/>
    <property type="evidence" value="ECO:0007669"/>
    <property type="project" value="UniProtKB-UniRule"/>
</dbReference>
<evidence type="ECO:0000256" key="3">
    <source>
        <dbReference type="ARBA" id="ARBA00022741"/>
    </source>
</evidence>
<evidence type="ECO:0000256" key="9">
    <source>
        <dbReference type="RuleBase" id="RU000304"/>
    </source>
</evidence>
<dbReference type="InterPro" id="IPR011009">
    <property type="entry name" value="Kinase-like_dom_sf"/>
</dbReference>
<organism evidence="13 14">
    <name type="scientific">Rhodotorula taiwanensis</name>
    <dbReference type="NCBI Taxonomy" id="741276"/>
    <lineage>
        <taxon>Eukaryota</taxon>
        <taxon>Fungi</taxon>
        <taxon>Dikarya</taxon>
        <taxon>Basidiomycota</taxon>
        <taxon>Pucciniomycotina</taxon>
        <taxon>Microbotryomycetes</taxon>
        <taxon>Sporidiobolales</taxon>
        <taxon>Sporidiobolaceae</taxon>
        <taxon>Rhodotorula</taxon>
    </lineage>
</organism>
<sequence>MLSFGKALQTRGAAAHSVTIMDQPVNPNPPSVARTYADVNAELGPSWWNYDDVQLRWGSQERYEITRKLGRGKYSEVFEGVDIANHNEFVVIKVLKPIKKKKVKRELKVLMNLRGGTNTIELLDIVRDPQSKTPALITEHVDNIDSKVLYPKFTDGDVRYYIFELLKALDFCHSKGIIHRDVKPLNILIDHSQRKLRLIDWGLAEFYHPGVELNVRVASRYYKAPELLVDYTHYDYSLDLWSVGCTMGTMIFHRDPLFHGASNEDQLVKIARVLGTDDLWRYLDHYGLDLDQSFEAQIGTHSRKPWSKFVTSDNQHLISNAAIDLIDRLLQYEHTERPTAAEAMRHEYFAPVREAEEVRKREEEKARKAAGAPQMVFMTSTANGDVQPGQT</sequence>
<keyword evidence="14" id="KW-1185">Reference proteome</keyword>
<feature type="domain" description="Protein kinase" evidence="12">
    <location>
        <begin position="63"/>
        <end position="349"/>
    </location>
</feature>
<comment type="subcellular location">
    <subcellularLocation>
        <location evidence="10">Nucleus</location>
    </subcellularLocation>
</comment>
<proteinExistence type="inferred from homology"/>
<keyword evidence="3 8" id="KW-0547">Nucleotide-binding</keyword>
<dbReference type="GO" id="GO:0005524">
    <property type="term" value="F:ATP binding"/>
    <property type="evidence" value="ECO:0007669"/>
    <property type="project" value="UniProtKB-UniRule"/>
</dbReference>
<dbReference type="PROSITE" id="PS50011">
    <property type="entry name" value="PROTEIN_KINASE_DOM"/>
    <property type="match status" value="1"/>
</dbReference>
<dbReference type="GO" id="GO:0006356">
    <property type="term" value="P:regulation of transcription by RNA polymerase I"/>
    <property type="evidence" value="ECO:0007669"/>
    <property type="project" value="TreeGrafter"/>
</dbReference>
<reference evidence="13 14" key="1">
    <citation type="journal article" date="2018" name="Front. Microbiol.">
        <title>Prospects for Fungal Bioremediation of Acidic Radioactive Waste Sites: Characterization and Genome Sequence of Rhodotorula taiwanensis MD1149.</title>
        <authorList>
            <person name="Tkavc R."/>
            <person name="Matrosova V.Y."/>
            <person name="Grichenko O.E."/>
            <person name="Gostincar C."/>
            <person name="Volpe R.P."/>
            <person name="Klimenkova P."/>
            <person name="Gaidamakova E.K."/>
            <person name="Zhou C.E."/>
            <person name="Stewart B.J."/>
            <person name="Lyman M.G."/>
            <person name="Malfatti S.A."/>
            <person name="Rubinfeld B."/>
            <person name="Courtot M."/>
            <person name="Singh J."/>
            <person name="Dalgard C.L."/>
            <person name="Hamilton T."/>
            <person name="Frey K.G."/>
            <person name="Gunde-Cimerman N."/>
            <person name="Dugan L."/>
            <person name="Daly M.J."/>
        </authorList>
    </citation>
    <scope>NUCLEOTIDE SEQUENCE [LARGE SCALE GENOMIC DNA]</scope>
    <source>
        <strain evidence="13 14">MD1149</strain>
    </source>
</reference>
<evidence type="ECO:0000259" key="12">
    <source>
        <dbReference type="PROSITE" id="PS50011"/>
    </source>
</evidence>
<dbReference type="Pfam" id="PF00069">
    <property type="entry name" value="Pkinase"/>
    <property type="match status" value="1"/>
</dbReference>
<dbReference type="GO" id="GO:0005829">
    <property type="term" value="C:cytosol"/>
    <property type="evidence" value="ECO:0007669"/>
    <property type="project" value="TreeGrafter"/>
</dbReference>
<evidence type="ECO:0000256" key="11">
    <source>
        <dbReference type="SAM" id="MobiDB-lite"/>
    </source>
</evidence>
<evidence type="ECO:0000256" key="8">
    <source>
        <dbReference type="PROSITE-ProRule" id="PRU10141"/>
    </source>
</evidence>
<dbReference type="SMART" id="SM00220">
    <property type="entry name" value="S_TKc"/>
    <property type="match status" value="1"/>
</dbReference>
<feature type="region of interest" description="Disordered" evidence="11">
    <location>
        <begin position="360"/>
        <end position="391"/>
    </location>
</feature>
<dbReference type="Proteomes" id="UP000237144">
    <property type="component" value="Unassembled WGS sequence"/>
</dbReference>